<evidence type="ECO:0000256" key="3">
    <source>
        <dbReference type="SAM" id="MobiDB-lite"/>
    </source>
</evidence>
<dbReference type="SUPFAM" id="SSF51120">
    <property type="entry name" value="beta-Roll"/>
    <property type="match status" value="1"/>
</dbReference>
<name>A0ABV9TJR9_9MICC</name>
<feature type="signal peptide" evidence="4">
    <location>
        <begin position="1"/>
        <end position="20"/>
    </location>
</feature>
<dbReference type="InterPro" id="IPR001343">
    <property type="entry name" value="Hemolysn_Ca-bd"/>
</dbReference>
<sequence>MASGVLAGPTLILGAAPAQAAATGVYVKDGILEVRAGAATANRITLELISVGFAQLRYQVTDTGGTVVPGPGCSKVNANVARCTVGGVKSIQIRTFDGNDRIAIKGKIGTWVSAGEGNDYLDLSSGNDVAYGGPGDDQFYGWSGKDRMYGDAGNDTMYGHKDADTMYGADGTDRMYGGDGADTIHGQASLDWLYGENGNDTMYGAQGPDRMYGGAGKDRMLGETGHDVMTGGSDNDKVNGGNDNDIVTGDVGDDELAGGGGDDTLNGRDNRAANDELWGESGKDSCLIDPGDVTHTCES</sequence>
<evidence type="ECO:0000256" key="2">
    <source>
        <dbReference type="ARBA" id="ARBA00022525"/>
    </source>
</evidence>
<evidence type="ECO:0000256" key="4">
    <source>
        <dbReference type="SAM" id="SignalP"/>
    </source>
</evidence>
<evidence type="ECO:0000313" key="5">
    <source>
        <dbReference type="EMBL" id="MFC4903793.1"/>
    </source>
</evidence>
<dbReference type="Gene3D" id="2.150.10.10">
    <property type="entry name" value="Serralysin-like metalloprotease, C-terminal"/>
    <property type="match status" value="3"/>
</dbReference>
<organism evidence="5 6">
    <name type="scientific">Kocuria oceani</name>
    <dbReference type="NCBI Taxonomy" id="988827"/>
    <lineage>
        <taxon>Bacteria</taxon>
        <taxon>Bacillati</taxon>
        <taxon>Actinomycetota</taxon>
        <taxon>Actinomycetes</taxon>
        <taxon>Micrococcales</taxon>
        <taxon>Micrococcaceae</taxon>
        <taxon>Kocuria</taxon>
    </lineage>
</organism>
<dbReference type="PANTHER" id="PTHR38340:SF1">
    <property type="entry name" value="S-LAYER PROTEIN"/>
    <property type="match status" value="1"/>
</dbReference>
<comment type="subcellular location">
    <subcellularLocation>
        <location evidence="1">Secreted</location>
    </subcellularLocation>
</comment>
<dbReference type="EMBL" id="JBHSIW010000011">
    <property type="protein sequence ID" value="MFC4903793.1"/>
    <property type="molecule type" value="Genomic_DNA"/>
</dbReference>
<evidence type="ECO:0000313" key="6">
    <source>
        <dbReference type="Proteomes" id="UP001595797"/>
    </source>
</evidence>
<reference evidence="6" key="1">
    <citation type="journal article" date="2019" name="Int. J. Syst. Evol. Microbiol.">
        <title>The Global Catalogue of Microorganisms (GCM) 10K type strain sequencing project: providing services to taxonomists for standard genome sequencing and annotation.</title>
        <authorList>
            <consortium name="The Broad Institute Genomics Platform"/>
            <consortium name="The Broad Institute Genome Sequencing Center for Infectious Disease"/>
            <person name="Wu L."/>
            <person name="Ma J."/>
        </authorList>
    </citation>
    <scope>NUCLEOTIDE SEQUENCE [LARGE SCALE GENOMIC DNA]</scope>
    <source>
        <strain evidence="6">CGMCC 4.6946</strain>
    </source>
</reference>
<proteinExistence type="predicted"/>
<dbReference type="RefSeq" id="WP_277551094.1">
    <property type="nucleotide sequence ID" value="NZ_JARAMH010000007.1"/>
</dbReference>
<dbReference type="PRINTS" id="PR00313">
    <property type="entry name" value="CABNDNGRPT"/>
</dbReference>
<evidence type="ECO:0000256" key="1">
    <source>
        <dbReference type="ARBA" id="ARBA00004613"/>
    </source>
</evidence>
<accession>A0ABV9TJR9</accession>
<dbReference type="Pfam" id="PF00353">
    <property type="entry name" value="HemolysinCabind"/>
    <property type="match status" value="3"/>
</dbReference>
<gene>
    <name evidence="5" type="ORF">ACFPCS_09485</name>
</gene>
<protein>
    <submittedName>
        <fullName evidence="5">Calcium-binding protein</fullName>
    </submittedName>
</protein>
<feature type="compositionally biased region" description="Basic and acidic residues" evidence="3">
    <location>
        <begin position="265"/>
        <end position="274"/>
    </location>
</feature>
<dbReference type="Proteomes" id="UP001595797">
    <property type="component" value="Unassembled WGS sequence"/>
</dbReference>
<keyword evidence="4" id="KW-0732">Signal</keyword>
<dbReference type="InterPro" id="IPR011049">
    <property type="entry name" value="Serralysin-like_metalloprot_C"/>
</dbReference>
<dbReference type="PANTHER" id="PTHR38340">
    <property type="entry name" value="S-LAYER PROTEIN"/>
    <property type="match status" value="1"/>
</dbReference>
<keyword evidence="6" id="KW-1185">Reference proteome</keyword>
<keyword evidence="2" id="KW-0964">Secreted</keyword>
<comment type="caution">
    <text evidence="5">The sequence shown here is derived from an EMBL/GenBank/DDBJ whole genome shotgun (WGS) entry which is preliminary data.</text>
</comment>
<feature type="chain" id="PRO_5045731506" evidence="4">
    <location>
        <begin position="21"/>
        <end position="299"/>
    </location>
</feature>
<feature type="region of interest" description="Disordered" evidence="3">
    <location>
        <begin position="223"/>
        <end position="284"/>
    </location>
</feature>
<dbReference type="InterPro" id="IPR050557">
    <property type="entry name" value="RTX_toxin/Mannuronan_C5-epim"/>
</dbReference>